<dbReference type="Proteomes" id="UP001162135">
    <property type="component" value="Unassembled WGS sequence"/>
</dbReference>
<reference evidence="2" key="2">
    <citation type="submission" date="2017-11" db="EMBL/GenBank/DDBJ databases">
        <authorList>
            <person name="Das S.K."/>
        </authorList>
    </citation>
    <scope>NUCLEOTIDE SEQUENCE</scope>
    <source>
        <strain evidence="2">S4-41</strain>
    </source>
</reference>
<dbReference type="RefSeq" id="WP_110716714.1">
    <property type="nucleotide sequence ID" value="NZ_PGFS01000001.1"/>
</dbReference>
<evidence type="ECO:0000313" key="3">
    <source>
        <dbReference type="Proteomes" id="UP001162135"/>
    </source>
</evidence>
<proteinExistence type="predicted"/>
<feature type="compositionally biased region" description="Polar residues" evidence="1">
    <location>
        <begin position="809"/>
        <end position="823"/>
    </location>
</feature>
<name>A0ABT6I4Y7_9GAMM</name>
<reference evidence="2" key="1">
    <citation type="journal article" date="2015" name="Antonie Van Leeuwenhoek">
        <title>Comparative 16S rRNA signatures and multilocus sequence analysis for the genus Salinicola and description of Salinicola acroporae sp. nov., isolated from coral Acropora digitifera.</title>
        <authorList>
            <person name="Lepcha R.T."/>
            <person name="Poddar A."/>
            <person name="Schumann P."/>
            <person name="Das S.K."/>
        </authorList>
    </citation>
    <scope>NUCLEOTIDE SEQUENCE</scope>
    <source>
        <strain evidence="2">S4-41</strain>
    </source>
</reference>
<organism evidence="2 3">
    <name type="scientific">Salinicola acroporae</name>
    <dbReference type="NCBI Taxonomy" id="1541440"/>
    <lineage>
        <taxon>Bacteria</taxon>
        <taxon>Pseudomonadati</taxon>
        <taxon>Pseudomonadota</taxon>
        <taxon>Gammaproteobacteria</taxon>
        <taxon>Oceanospirillales</taxon>
        <taxon>Halomonadaceae</taxon>
        <taxon>Salinicola</taxon>
    </lineage>
</organism>
<evidence type="ECO:0008006" key="4">
    <source>
        <dbReference type="Google" id="ProtNLM"/>
    </source>
</evidence>
<dbReference type="EMBL" id="PGFS01000001">
    <property type="protein sequence ID" value="MDH4572474.1"/>
    <property type="molecule type" value="Genomic_DNA"/>
</dbReference>
<comment type="caution">
    <text evidence="2">The sequence shown here is derived from an EMBL/GenBank/DDBJ whole genome shotgun (WGS) entry which is preliminary data.</text>
</comment>
<evidence type="ECO:0000313" key="2">
    <source>
        <dbReference type="EMBL" id="MDH4572474.1"/>
    </source>
</evidence>
<accession>A0ABT6I4Y7</accession>
<keyword evidence="3" id="KW-1185">Reference proteome</keyword>
<evidence type="ECO:0000256" key="1">
    <source>
        <dbReference type="SAM" id="MobiDB-lite"/>
    </source>
</evidence>
<feature type="region of interest" description="Disordered" evidence="1">
    <location>
        <begin position="803"/>
        <end position="823"/>
    </location>
</feature>
<sequence>MAKKFETGIIISGDGKGGVRAIKANREELERFDRQSRQSRSSTESLSNSWSTATRVVGGLTSALGLSAAGFAAMVTRQASAARETAALASSIGVSTGRLQELQYAAKSVGLESDAMGDILKDVSDKIGDAYANGGGEALDVINNLGLSVQDLINLRPDEQLLAISARLNELPRAARINALESLGNDLSRLLPLLENNAAGLKAAADEARDFGYALDEEQNKALVDAGNGLTRLTGFAEGFANRMTIAVAPAITETTNNLGELNDLVSDPGFQQALNDVASIGAKMAQGLAKGSLQLVREVGTIDDKLRVWASDQFGIGDDFSVDMSRTNALRTEIDYLQTLANGNWFDRISNGYASVEAVNEKLAEKQAELAAVNGRVFDSFGSLVSGIGVANGAAKAHADATDEDAAATDRLTSALKPLLTTYDADHAKRQQLIADRKTLTDALDKEPEKAEAIRRSIANIDDQLKKLNGTQSTTKSEAQKLSDQLKSRYESTAQSLAQQIALMGKTSNLARINYEVESGALKDLDPDQKKLLRNRAKEVDLLQQRQDLLDNYVNSASLSDLFDARNQAQQIGGATGRIAERNVGKAITDQAREGAPQMQGLDAQYSGAFGEANRIEQERAQLQAWYAERIAMYEDFKSAEADKADEYGAVIADLERQRATQLQQIDMQTQQARLAGWSSMFGDLAGLTSAFAGEQSGLYRTLFATQKAFAVAQALMNVPSSYSKAYDAMIGIPYVGPVLAPAAGAAAAAAQVAQAAAVQGITLSGQAHDGIDSIPADGTWNLQKNERVVDRRTNADLKQYLDRANARSETNAAGTSSGSEARTVVTNTFHIQGQVDEATLQRIEQAEENAYRRVFQDAKTNGPIRRQLRV</sequence>
<protein>
    <recommendedName>
        <fullName evidence="4">Bacteriophage tail tape measure C-terminal domain-containing protein</fullName>
    </recommendedName>
</protein>
<gene>
    <name evidence="2" type="ORF">CUR86_08390</name>
</gene>